<feature type="region of interest" description="Disordered" evidence="1">
    <location>
        <begin position="49"/>
        <end position="77"/>
    </location>
</feature>
<dbReference type="SUPFAM" id="SSF50729">
    <property type="entry name" value="PH domain-like"/>
    <property type="match status" value="1"/>
</dbReference>
<dbReference type="InterPro" id="IPR001849">
    <property type="entry name" value="PH_domain"/>
</dbReference>
<feature type="non-terminal residue" evidence="3">
    <location>
        <position position="360"/>
    </location>
</feature>
<dbReference type="Gene3D" id="2.30.29.30">
    <property type="entry name" value="Pleckstrin-homology domain (PH domain)/Phosphotyrosine-binding domain (PTB)"/>
    <property type="match status" value="1"/>
</dbReference>
<dbReference type="InterPro" id="IPR011993">
    <property type="entry name" value="PH-like_dom_sf"/>
</dbReference>
<dbReference type="Proteomes" id="UP001431209">
    <property type="component" value="Unassembled WGS sequence"/>
</dbReference>
<dbReference type="SMART" id="SM00233">
    <property type="entry name" value="PH"/>
    <property type="match status" value="1"/>
</dbReference>
<feature type="region of interest" description="Disordered" evidence="1">
    <location>
        <begin position="161"/>
        <end position="181"/>
    </location>
</feature>
<dbReference type="EMBL" id="JAOPGA020001762">
    <property type="protein sequence ID" value="KAL0491139.1"/>
    <property type="molecule type" value="Genomic_DNA"/>
</dbReference>
<evidence type="ECO:0000259" key="2">
    <source>
        <dbReference type="SMART" id="SM00233"/>
    </source>
</evidence>
<name>A0AAW2ZNY8_9EUKA</name>
<proteinExistence type="predicted"/>
<organism evidence="3 4">
    <name type="scientific">Acrasis kona</name>
    <dbReference type="NCBI Taxonomy" id="1008807"/>
    <lineage>
        <taxon>Eukaryota</taxon>
        <taxon>Discoba</taxon>
        <taxon>Heterolobosea</taxon>
        <taxon>Tetramitia</taxon>
        <taxon>Eutetramitia</taxon>
        <taxon>Acrasidae</taxon>
        <taxon>Acrasis</taxon>
    </lineage>
</organism>
<accession>A0AAW2ZNY8</accession>
<reference evidence="3 4" key="1">
    <citation type="submission" date="2024-03" db="EMBL/GenBank/DDBJ databases">
        <title>The Acrasis kona genome and developmental transcriptomes reveal deep origins of eukaryotic multicellular pathways.</title>
        <authorList>
            <person name="Sheikh S."/>
            <person name="Fu C.-J."/>
            <person name="Brown M.W."/>
            <person name="Baldauf S.L."/>
        </authorList>
    </citation>
    <scope>NUCLEOTIDE SEQUENCE [LARGE SCALE GENOMIC DNA]</scope>
    <source>
        <strain evidence="3 4">ATCC MYA-3509</strain>
    </source>
</reference>
<gene>
    <name evidence="3" type="ORF">AKO1_002344</name>
</gene>
<evidence type="ECO:0000313" key="3">
    <source>
        <dbReference type="EMBL" id="KAL0491139.1"/>
    </source>
</evidence>
<comment type="caution">
    <text evidence="3">The sequence shown here is derived from an EMBL/GenBank/DDBJ whole genome shotgun (WGS) entry which is preliminary data.</text>
</comment>
<keyword evidence="4" id="KW-1185">Reference proteome</keyword>
<protein>
    <recommendedName>
        <fullName evidence="2">PH domain-containing protein</fullName>
    </recommendedName>
</protein>
<dbReference type="AlphaFoldDB" id="A0AAW2ZNY8"/>
<evidence type="ECO:0000313" key="4">
    <source>
        <dbReference type="Proteomes" id="UP001431209"/>
    </source>
</evidence>
<sequence length="360" mass="41156">MRGQRQHLKHRLDLKQKALENIRKVTENPIKSTELAHAEIRNNQQILNQAHQHQQQQINNGANHHSQPSTSSSSAVEGSSYFKMHIKKVPDANGMDDDSLDYLGYDQELFNALLLSDSQEATTTTRPKSSSQPVITLEELEELLPEGDEVLIAFKKKQESRNATKSKSSIAKKHSTTSNQQSVKLFGPQTRGISAHDANRIISKIKQMCQGTLLHKRRENTKQSSTTTLASACTNNKENPDQQYKVTLKNQFMVRHVSLSQEFTRLQIRDNKRKVAESFIKLEHITKIVPIAQQEIVASVGTGVECYGFYLITQNKKYEFVTFEKSDFECWMEGLNLLIENRNHLFSLKYNMRDHLTSVF</sequence>
<evidence type="ECO:0000256" key="1">
    <source>
        <dbReference type="SAM" id="MobiDB-lite"/>
    </source>
</evidence>
<feature type="domain" description="PH" evidence="2">
    <location>
        <begin position="207"/>
        <end position="342"/>
    </location>
</feature>